<reference evidence="1 2" key="1">
    <citation type="submission" date="2018-07" db="EMBL/GenBank/DDBJ databases">
        <title>Genomic Encyclopedia of Archaeal and Bacterial Type Strains, Phase II (KMG-II): from individual species to whole genera.</title>
        <authorList>
            <person name="Goeker M."/>
        </authorList>
    </citation>
    <scope>NUCLEOTIDE SEQUENCE [LARGE SCALE GENOMIC DNA]</scope>
    <source>
        <strain evidence="1 2">DSM 25795</strain>
    </source>
</reference>
<dbReference type="Pfam" id="PF07285">
    <property type="entry name" value="DUF1444"/>
    <property type="match status" value="1"/>
</dbReference>
<gene>
    <name evidence="1" type="ORF">BD847_2796</name>
</gene>
<sequence length="262" mass="30760">MFFRKRLLSKADFAVKFAKQLMKNNKGLKIISINELEIKSEFNQGEHQHFLNNAYSEYINDPKIIKRIIEKYVNGLSSMFLPKELLDAERILPVIKDRRFIKSLEDINADFEKSHIYEFYNEELIVFYVEDRENSIHYISKDDLEEINFSIDNLREKAIENLSNNFEMKRHGENGYFMLTAGGNYESSLILLDIWNHENFLVDGSFVIGIPSRDLLLITGSKDSENLHRLYDSVQNINETGDHIVSDKIFEFKNGKFEVLQL</sequence>
<name>A0A3D9FTB1_9FLAO</name>
<accession>A0A3D9FTB1</accession>
<dbReference type="EMBL" id="QRDQ01000009">
    <property type="protein sequence ID" value="RED23730.1"/>
    <property type="molecule type" value="Genomic_DNA"/>
</dbReference>
<organism evidence="1 2">
    <name type="scientific">Flavobacterium cutihirudinis</name>
    <dbReference type="NCBI Taxonomy" id="1265740"/>
    <lineage>
        <taxon>Bacteria</taxon>
        <taxon>Pseudomonadati</taxon>
        <taxon>Bacteroidota</taxon>
        <taxon>Flavobacteriia</taxon>
        <taxon>Flavobacteriales</taxon>
        <taxon>Flavobacteriaceae</taxon>
        <taxon>Flavobacterium</taxon>
    </lineage>
</organism>
<evidence type="ECO:0000313" key="1">
    <source>
        <dbReference type="EMBL" id="RED23730.1"/>
    </source>
</evidence>
<dbReference type="InterPro" id="IPR010838">
    <property type="entry name" value="DUF1444"/>
</dbReference>
<dbReference type="RefSeq" id="WP_115888813.1">
    <property type="nucleotide sequence ID" value="NZ_QRDQ01000009.1"/>
</dbReference>
<proteinExistence type="predicted"/>
<keyword evidence="2" id="KW-1185">Reference proteome</keyword>
<dbReference type="AlphaFoldDB" id="A0A3D9FTB1"/>
<dbReference type="OrthoDB" id="645979at2"/>
<protein>
    <submittedName>
        <fullName evidence="1">Uncharacterized protein YtpQ (UPF0354 family)</fullName>
    </submittedName>
</protein>
<dbReference type="Proteomes" id="UP000257004">
    <property type="component" value="Unassembled WGS sequence"/>
</dbReference>
<comment type="caution">
    <text evidence="1">The sequence shown here is derived from an EMBL/GenBank/DDBJ whole genome shotgun (WGS) entry which is preliminary data.</text>
</comment>
<evidence type="ECO:0000313" key="2">
    <source>
        <dbReference type="Proteomes" id="UP000257004"/>
    </source>
</evidence>